<reference evidence="9 10" key="1">
    <citation type="journal article" date="2016" name="Int. J. Syst. Evol. Microbiol.">
        <title>Paraphotobacterium marinum gen. nov., sp. nov., a member of the family Vibrionaceae, isolated from surface seawater.</title>
        <authorList>
            <person name="Huang Z."/>
            <person name="Dong C."/>
            <person name="Shao Z."/>
        </authorList>
    </citation>
    <scope>NUCLEOTIDE SEQUENCE [LARGE SCALE GENOMIC DNA]</scope>
    <source>
        <strain evidence="9 10">NSCS20N07D</strain>
    </source>
</reference>
<dbReference type="AlphaFoldDB" id="A0A220VEV6"/>
<evidence type="ECO:0000313" key="9">
    <source>
        <dbReference type="EMBL" id="ASK78895.1"/>
    </source>
</evidence>
<dbReference type="Gene3D" id="3.40.50.1820">
    <property type="entry name" value="alpha/beta hydrolase"/>
    <property type="match status" value="1"/>
</dbReference>
<evidence type="ECO:0000256" key="7">
    <source>
        <dbReference type="PIRSR" id="PIRSR614186-1"/>
    </source>
</evidence>
<dbReference type="FunFam" id="3.40.50.1820:FF:000002">
    <property type="entry name" value="S-formylglutathione hydrolase"/>
    <property type="match status" value="1"/>
</dbReference>
<protein>
    <recommendedName>
        <fullName evidence="2 6">S-formylglutathione hydrolase</fullName>
        <ecNumber evidence="2 6">3.1.2.12</ecNumber>
    </recommendedName>
</protein>
<dbReference type="PANTHER" id="PTHR10061">
    <property type="entry name" value="S-FORMYLGLUTATHIONE HYDROLASE"/>
    <property type="match status" value="1"/>
</dbReference>
<dbReference type="GO" id="GO:0052689">
    <property type="term" value="F:carboxylic ester hydrolase activity"/>
    <property type="evidence" value="ECO:0007669"/>
    <property type="project" value="UniProtKB-KW"/>
</dbReference>
<accession>A0A220VEV6</accession>
<keyword evidence="3 8" id="KW-0719">Serine esterase</keyword>
<evidence type="ECO:0000256" key="2">
    <source>
        <dbReference type="ARBA" id="ARBA00012479"/>
    </source>
</evidence>
<dbReference type="Pfam" id="PF00756">
    <property type="entry name" value="Esterase"/>
    <property type="match status" value="1"/>
</dbReference>
<dbReference type="PANTHER" id="PTHR10061:SF0">
    <property type="entry name" value="S-FORMYLGLUTATHIONE HYDROLASE"/>
    <property type="match status" value="1"/>
</dbReference>
<dbReference type="GO" id="GO:0046294">
    <property type="term" value="P:formaldehyde catabolic process"/>
    <property type="evidence" value="ECO:0007669"/>
    <property type="project" value="InterPro"/>
</dbReference>
<dbReference type="EMBL" id="CP022356">
    <property type="protein sequence ID" value="ASK78895.1"/>
    <property type="molecule type" value="Genomic_DNA"/>
</dbReference>
<dbReference type="InterPro" id="IPR029058">
    <property type="entry name" value="AB_hydrolase_fold"/>
</dbReference>
<feature type="active site" description="Charge relay system" evidence="7">
    <location>
        <position position="226"/>
    </location>
</feature>
<comment type="catalytic activity">
    <reaction evidence="5 8">
        <text>S-formylglutathione + H2O = formate + glutathione + H(+)</text>
        <dbReference type="Rhea" id="RHEA:14961"/>
        <dbReference type="ChEBI" id="CHEBI:15377"/>
        <dbReference type="ChEBI" id="CHEBI:15378"/>
        <dbReference type="ChEBI" id="CHEBI:15740"/>
        <dbReference type="ChEBI" id="CHEBI:57688"/>
        <dbReference type="ChEBI" id="CHEBI:57925"/>
        <dbReference type="EC" id="3.1.2.12"/>
    </reaction>
</comment>
<keyword evidence="10" id="KW-1185">Reference proteome</keyword>
<sequence>MNIEIKSENKSFDGLNRQYTHRSNTLDCDMQFGVFLPEKALQGNKLPVLFWLSGLTCTDENFMQKSGIQKIASKYNVIVVAPDTSPRGESVPDDVDKSYDFGLGAGFYINATQEPWKKNYQMYSYILEELIPLVDEHFPVDDTRFISGHSMGGHGALTIGLKNSELFKSISAFSPICNPSQVPWGIKAFSNYLGDDKNQWKKYDALELVKNNKPNLPILVDQGSDDVFYAEQLSTVSFQKQLNAYDSDQFSVRIQEGYDHSYYFIATFLEEHIKFHLKSL</sequence>
<evidence type="ECO:0000256" key="8">
    <source>
        <dbReference type="RuleBase" id="RU363068"/>
    </source>
</evidence>
<comment type="similarity">
    <text evidence="1 8">Belongs to the esterase D family.</text>
</comment>
<dbReference type="RefSeq" id="WP_089073803.1">
    <property type="nucleotide sequence ID" value="NZ_CBCSAM010000006.1"/>
</dbReference>
<dbReference type="NCBIfam" id="TIGR02821">
    <property type="entry name" value="fghA_ester_D"/>
    <property type="match status" value="1"/>
</dbReference>
<feature type="active site" description="Charge relay system" evidence="7">
    <location>
        <position position="260"/>
    </location>
</feature>
<gene>
    <name evidence="9" type="primary">fghA</name>
    <name evidence="9" type="ORF">CF386_07450</name>
</gene>
<evidence type="ECO:0000313" key="10">
    <source>
        <dbReference type="Proteomes" id="UP000242175"/>
    </source>
</evidence>
<dbReference type="GO" id="GO:0018738">
    <property type="term" value="F:S-formylglutathione hydrolase activity"/>
    <property type="evidence" value="ECO:0007669"/>
    <property type="project" value="UniProtKB-UniRule"/>
</dbReference>
<keyword evidence="4 8" id="KW-0378">Hydrolase</keyword>
<dbReference type="EC" id="3.1.2.12" evidence="2 6"/>
<dbReference type="Proteomes" id="UP000242175">
    <property type="component" value="Chromosome small"/>
</dbReference>
<name>A0A220VEV6_9GAMM</name>
<evidence type="ECO:0000256" key="5">
    <source>
        <dbReference type="ARBA" id="ARBA00047590"/>
    </source>
</evidence>
<comment type="function">
    <text evidence="8">Serine hydrolase involved in the detoxification of formaldehyde.</text>
</comment>
<evidence type="ECO:0000256" key="3">
    <source>
        <dbReference type="ARBA" id="ARBA00022487"/>
    </source>
</evidence>
<dbReference type="OrthoDB" id="9782200at2"/>
<dbReference type="KEGG" id="pmai:CF386_07450"/>
<evidence type="ECO:0000256" key="1">
    <source>
        <dbReference type="ARBA" id="ARBA00005622"/>
    </source>
</evidence>
<dbReference type="GO" id="GO:0005829">
    <property type="term" value="C:cytosol"/>
    <property type="evidence" value="ECO:0007669"/>
    <property type="project" value="TreeGrafter"/>
</dbReference>
<organism evidence="9 10">
    <name type="scientific">Paraphotobacterium marinum</name>
    <dbReference type="NCBI Taxonomy" id="1755811"/>
    <lineage>
        <taxon>Bacteria</taxon>
        <taxon>Pseudomonadati</taxon>
        <taxon>Pseudomonadota</taxon>
        <taxon>Gammaproteobacteria</taxon>
        <taxon>Vibrionales</taxon>
        <taxon>Vibrionaceae</taxon>
        <taxon>Paraphotobacterium</taxon>
    </lineage>
</organism>
<evidence type="ECO:0000256" key="4">
    <source>
        <dbReference type="ARBA" id="ARBA00022801"/>
    </source>
</evidence>
<feature type="active site" description="Charge relay system" evidence="7">
    <location>
        <position position="150"/>
    </location>
</feature>
<dbReference type="InterPro" id="IPR000801">
    <property type="entry name" value="Esterase-like"/>
</dbReference>
<dbReference type="SUPFAM" id="SSF53474">
    <property type="entry name" value="alpha/beta-Hydrolases"/>
    <property type="match status" value="1"/>
</dbReference>
<dbReference type="InterPro" id="IPR014186">
    <property type="entry name" value="S-formylglutathione_hydrol"/>
</dbReference>
<proteinExistence type="inferred from homology"/>
<evidence type="ECO:0000256" key="6">
    <source>
        <dbReference type="NCBIfam" id="TIGR02821"/>
    </source>
</evidence>